<evidence type="ECO:0000256" key="7">
    <source>
        <dbReference type="ARBA" id="ARBA00023136"/>
    </source>
</evidence>
<keyword evidence="4 8" id="KW-0812">Transmembrane</keyword>
<dbReference type="PIRSF" id="PIRSF005588">
    <property type="entry name" value="DAD"/>
    <property type="match status" value="1"/>
</dbReference>
<dbReference type="Pfam" id="PF02109">
    <property type="entry name" value="DAD"/>
    <property type="match status" value="1"/>
</dbReference>
<name>A0AAF0EYY8_9BASI</name>
<evidence type="ECO:0000313" key="9">
    <source>
        <dbReference type="EMBL" id="WFD35183.1"/>
    </source>
</evidence>
<accession>A0AAF0EYY8</accession>
<dbReference type="InterPro" id="IPR003038">
    <property type="entry name" value="DAD/Ost2"/>
</dbReference>
<comment type="subunit">
    <text evidence="8">Component of the oligosaccharyltransferase (OST) complex.</text>
</comment>
<comment type="similarity">
    <text evidence="3 8">Belongs to the DAD/OST2 family.</text>
</comment>
<dbReference type="PANTHER" id="PTHR10705:SF0">
    <property type="entry name" value="DOLICHYL-DIPHOSPHOOLIGOSACCHARIDE--PROTEIN GLYCOSYLTRANSFERASE SUBUNIT DAD1"/>
    <property type="match status" value="1"/>
</dbReference>
<evidence type="ECO:0000256" key="1">
    <source>
        <dbReference type="ARBA" id="ARBA00004477"/>
    </source>
</evidence>
<dbReference type="EMBL" id="CP119879">
    <property type="protein sequence ID" value="WFD35183.1"/>
    <property type="molecule type" value="Genomic_DNA"/>
</dbReference>
<evidence type="ECO:0000256" key="4">
    <source>
        <dbReference type="ARBA" id="ARBA00022692"/>
    </source>
</evidence>
<sequence>MAPRKTQSGGIAGAYNALVSTYAKETPSRLKLIDALLLFLVVTGVAQFVYCILLSDYPFNSFLAGYVHRLLTSFAATVGQFVLALSLRMQTSPNKSDGFPEVNANRAFLDFVITSVVLHFFVVNFLG</sequence>
<dbReference type="Proteomes" id="UP001219933">
    <property type="component" value="Chromosome 3"/>
</dbReference>
<keyword evidence="10" id="KW-1185">Reference proteome</keyword>
<keyword evidence="5 8" id="KW-0256">Endoplasmic reticulum</keyword>
<evidence type="ECO:0000256" key="5">
    <source>
        <dbReference type="ARBA" id="ARBA00022824"/>
    </source>
</evidence>
<gene>
    <name evidence="9" type="primary">OST2</name>
    <name evidence="9" type="ORF">MCUN1_002033</name>
</gene>
<feature type="transmembrane region" description="Helical" evidence="8">
    <location>
        <begin position="107"/>
        <end position="126"/>
    </location>
</feature>
<proteinExistence type="inferred from homology"/>
<evidence type="ECO:0000256" key="2">
    <source>
        <dbReference type="ARBA" id="ARBA00004922"/>
    </source>
</evidence>
<feature type="transmembrane region" description="Helical" evidence="8">
    <location>
        <begin position="32"/>
        <end position="55"/>
    </location>
</feature>
<evidence type="ECO:0000313" key="10">
    <source>
        <dbReference type="Proteomes" id="UP001219933"/>
    </source>
</evidence>
<feature type="transmembrane region" description="Helical" evidence="8">
    <location>
        <begin position="67"/>
        <end position="87"/>
    </location>
</feature>
<dbReference type="GO" id="GO:0006487">
    <property type="term" value="P:protein N-linked glycosylation"/>
    <property type="evidence" value="ECO:0007669"/>
    <property type="project" value="TreeGrafter"/>
</dbReference>
<protein>
    <recommendedName>
        <fullName evidence="8">Dolichyl-diphosphooligosaccharide--protein glycosyltransferase subunit OST2</fullName>
        <shortName evidence="8">Oligosaccharyl transferase subunit OST2</shortName>
    </recommendedName>
</protein>
<dbReference type="GO" id="GO:0008250">
    <property type="term" value="C:oligosaccharyltransferase complex"/>
    <property type="evidence" value="ECO:0007669"/>
    <property type="project" value="InterPro"/>
</dbReference>
<keyword evidence="6 8" id="KW-1133">Transmembrane helix</keyword>
<evidence type="ECO:0000256" key="3">
    <source>
        <dbReference type="ARBA" id="ARBA00009386"/>
    </source>
</evidence>
<comment type="function">
    <text evidence="8">Subunit of the oligosaccharyl transferase (OST) complex that catalyzes the initial transfer of a defined glycan (Glc(3)Man(9)GlcNAc(2) in eukaryotes) from the lipid carrier dolichol-pyrophosphate to an asparagine residue within an Asn-X-Ser/Thr consensus motif in nascent polypeptide chains, the first step in protein N-glycosylation. N-glycosylation occurs cotranslationally and the complex associates with the Sec61 complex at the channel-forming translocon complex that mediates protein translocation across the endoplasmic reticulum (ER). All subunits are required for a maximal enzyme activity.</text>
</comment>
<comment type="pathway">
    <text evidence="2 8">Protein modification; protein glycosylation.</text>
</comment>
<evidence type="ECO:0000256" key="8">
    <source>
        <dbReference type="RuleBase" id="RU361136"/>
    </source>
</evidence>
<dbReference type="PANTHER" id="PTHR10705">
    <property type="entry name" value="DOLICHYL-DIPHOSPHOOLIGOSACCHARIDE--PROTEIN GLYCOSYLTRANSFERASE SUBUNIT DAD1"/>
    <property type="match status" value="1"/>
</dbReference>
<keyword evidence="7 8" id="KW-0472">Membrane</keyword>
<reference evidence="9" key="1">
    <citation type="submission" date="2023-03" db="EMBL/GenBank/DDBJ databases">
        <title>Mating type loci evolution in Malassezia.</title>
        <authorList>
            <person name="Coelho M.A."/>
        </authorList>
    </citation>
    <scope>NUCLEOTIDE SEQUENCE</scope>
    <source>
        <strain evidence="9">CBS 11721</strain>
    </source>
</reference>
<evidence type="ECO:0000256" key="6">
    <source>
        <dbReference type="ARBA" id="ARBA00022989"/>
    </source>
</evidence>
<organism evidence="9 10">
    <name type="scientific">Malassezia cuniculi</name>
    <dbReference type="NCBI Taxonomy" id="948313"/>
    <lineage>
        <taxon>Eukaryota</taxon>
        <taxon>Fungi</taxon>
        <taxon>Dikarya</taxon>
        <taxon>Basidiomycota</taxon>
        <taxon>Ustilaginomycotina</taxon>
        <taxon>Malasseziomycetes</taxon>
        <taxon>Malasseziales</taxon>
        <taxon>Malasseziaceae</taxon>
        <taxon>Malassezia</taxon>
    </lineage>
</organism>
<comment type="subcellular location">
    <subcellularLocation>
        <location evidence="1 8">Endoplasmic reticulum membrane</location>
        <topology evidence="1 8">Multi-pass membrane protein</topology>
    </subcellularLocation>
</comment>
<dbReference type="AlphaFoldDB" id="A0AAF0EYY8"/>